<evidence type="ECO:0000313" key="4">
    <source>
        <dbReference type="Proteomes" id="UP000593591"/>
    </source>
</evidence>
<dbReference type="Proteomes" id="UP000593591">
    <property type="component" value="Chromosome"/>
</dbReference>
<protein>
    <submittedName>
        <fullName evidence="1">Uncharacterized protein</fullName>
    </submittedName>
</protein>
<reference evidence="2 4" key="1">
    <citation type="submission" date="2018-08" db="EMBL/GenBank/DDBJ databases">
        <title>The first complete genome of Treponema rectale (CHPAT), a commensal spirochete of the bovine rectum.</title>
        <authorList>
            <person name="Staton G.J."/>
            <person name="Clegg S.R."/>
            <person name="Carter S.D."/>
            <person name="Radford A.D."/>
            <person name="Darby A."/>
            <person name="Hall N."/>
            <person name="Birtles R.J."/>
            <person name="Evans N.J."/>
        </authorList>
    </citation>
    <scope>NUCLEOTIDE SEQUENCE [LARGE SCALE GENOMIC DNA]</scope>
    <source>
        <strain evidence="2 4">CHPA</strain>
    </source>
</reference>
<reference evidence="1 3" key="2">
    <citation type="submission" date="2020-08" db="EMBL/GenBank/DDBJ databases">
        <title>Genomic Encyclopedia of Type Strains, Phase IV (KMG-IV): sequencing the most valuable type-strain genomes for metagenomic binning, comparative biology and taxonomic classification.</title>
        <authorList>
            <person name="Goeker M."/>
        </authorList>
    </citation>
    <scope>NUCLEOTIDE SEQUENCE [LARGE SCALE GENOMIC DNA]</scope>
    <source>
        <strain evidence="1 3">DSM 103679</strain>
    </source>
</reference>
<keyword evidence="3" id="KW-1185">Reference proteome</keyword>
<dbReference type="EMBL" id="JACHFR010000002">
    <property type="protein sequence ID" value="MBB5219294.1"/>
    <property type="molecule type" value="Genomic_DNA"/>
</dbReference>
<evidence type="ECO:0000313" key="3">
    <source>
        <dbReference type="Proteomes" id="UP000578697"/>
    </source>
</evidence>
<evidence type="ECO:0000313" key="1">
    <source>
        <dbReference type="EMBL" id="MBB5219294.1"/>
    </source>
</evidence>
<gene>
    <name evidence="2" type="ORF">DYE49_10310</name>
    <name evidence="1" type="ORF">HNP77_001663</name>
</gene>
<dbReference type="AlphaFoldDB" id="A0A840SEI6"/>
<name>A0A840SEI6_9SPIR</name>
<dbReference type="EMBL" id="CP031517">
    <property type="protein sequence ID" value="QOS40821.1"/>
    <property type="molecule type" value="Genomic_DNA"/>
</dbReference>
<dbReference type="RefSeq" id="WP_184652707.1">
    <property type="nucleotide sequence ID" value="NZ_JACHFR010000002.1"/>
</dbReference>
<evidence type="ECO:0000313" key="2">
    <source>
        <dbReference type="EMBL" id="QOS40821.1"/>
    </source>
</evidence>
<sequence length="163" mass="18768">MKLEKLFDSRDNTLFDLNGTEINLSNCPVIDAKDFCEKKSGEDKVTAITVKWSYSGFDEESYNEEFLALFRDRLKELEETSKFAFIVPAADSDCTDEIKKQAFADSMNHCARRIKDCTSVIGFSIPDECNASDFMELLLKKHQHYVFFSKNETVLNDKSIVRF</sequence>
<accession>A0A840SEI6</accession>
<organism evidence="1 3">
    <name type="scientific">Treponema rectale</name>
    <dbReference type="NCBI Taxonomy" id="744512"/>
    <lineage>
        <taxon>Bacteria</taxon>
        <taxon>Pseudomonadati</taxon>
        <taxon>Spirochaetota</taxon>
        <taxon>Spirochaetia</taxon>
        <taxon>Spirochaetales</taxon>
        <taxon>Treponemataceae</taxon>
        <taxon>Treponema</taxon>
    </lineage>
</organism>
<dbReference type="Proteomes" id="UP000578697">
    <property type="component" value="Unassembled WGS sequence"/>
</dbReference>
<proteinExistence type="predicted"/>
<dbReference type="KEGG" id="trc:DYE49_10310"/>